<evidence type="ECO:0000313" key="9">
    <source>
        <dbReference type="Proteomes" id="UP000509594"/>
    </source>
</evidence>
<evidence type="ECO:0000256" key="4">
    <source>
        <dbReference type="ARBA" id="ARBA00022722"/>
    </source>
</evidence>
<evidence type="ECO:0000256" key="2">
    <source>
        <dbReference type="ARBA" id="ARBA00004496"/>
    </source>
</evidence>
<dbReference type="EMBL" id="CP058215">
    <property type="protein sequence ID" value="QLC49043.1"/>
    <property type="molecule type" value="Genomic_DNA"/>
</dbReference>
<dbReference type="AlphaFoldDB" id="A0A7D5I3R2"/>
<gene>
    <name evidence="7" type="primary">nfi</name>
    <name evidence="8" type="ORF">HWN40_01545</name>
</gene>
<dbReference type="Gene3D" id="3.30.2170.10">
    <property type="entry name" value="archaeoglobus fulgidus dsm 4304 superfamily"/>
    <property type="match status" value="1"/>
</dbReference>
<reference evidence="8 9" key="1">
    <citation type="submission" date="2020-06" db="EMBL/GenBank/DDBJ databases">
        <title>Methanolobus halotolerans sp. nov., isolated from a saline lake Tus in Siberia.</title>
        <authorList>
            <person name="Shen Y."/>
            <person name="Chen S.-C."/>
            <person name="Lai M.-C."/>
            <person name="Huang H.-H."/>
            <person name="Chiu H.-H."/>
            <person name="Tang S.-L."/>
            <person name="Rogozin D.Y."/>
            <person name="Degermendzhy A.G."/>
        </authorList>
    </citation>
    <scope>NUCLEOTIDE SEQUENCE [LARGE SCALE GENOMIC DNA]</scope>
    <source>
        <strain evidence="8 9">DSM 21339</strain>
    </source>
</reference>
<keyword evidence="3 7" id="KW-0963">Cytoplasm</keyword>
<feature type="site" description="Interaction with target DNA" evidence="7">
    <location>
        <position position="83"/>
    </location>
</feature>
<dbReference type="Pfam" id="PF04493">
    <property type="entry name" value="Endonuclease_5"/>
    <property type="match status" value="1"/>
</dbReference>
<dbReference type="GO" id="GO:0005737">
    <property type="term" value="C:cytoplasm"/>
    <property type="evidence" value="ECO:0007669"/>
    <property type="project" value="UniProtKB-SubCell"/>
</dbReference>
<evidence type="ECO:0000256" key="5">
    <source>
        <dbReference type="ARBA" id="ARBA00022759"/>
    </source>
</evidence>
<dbReference type="RefSeq" id="WP_176964106.1">
    <property type="nucleotide sequence ID" value="NZ_CP058215.1"/>
</dbReference>
<dbReference type="PANTHER" id="PTHR28511:SF1">
    <property type="entry name" value="ENDONUCLEASE V"/>
    <property type="match status" value="1"/>
</dbReference>
<dbReference type="GO" id="GO:0006281">
    <property type="term" value="P:DNA repair"/>
    <property type="evidence" value="ECO:0007669"/>
    <property type="project" value="UniProtKB-UniRule"/>
</dbReference>
<comment type="function">
    <text evidence="7">DNA repair enzyme involved in the repair of deaminated bases. Selectively cleaves double-stranded DNA at the second phosphodiester bond 3' to a deoxyinosine leaving behind the intact lesion on the nicked DNA.</text>
</comment>
<comment type="similarity">
    <text evidence="7">Belongs to the endonuclease V family.</text>
</comment>
<feature type="binding site" evidence="7">
    <location>
        <position position="113"/>
    </location>
    <ligand>
        <name>Mg(2+)</name>
        <dbReference type="ChEBI" id="CHEBI:18420"/>
    </ligand>
</feature>
<comment type="catalytic activity">
    <reaction evidence="1 7">
        <text>Endonucleolytic cleavage at apurinic or apyrimidinic sites to products with a 5'-phosphate.</text>
        <dbReference type="EC" id="3.1.21.7"/>
    </reaction>
</comment>
<dbReference type="KEGG" id="mzi:HWN40_01545"/>
<keyword evidence="7" id="KW-0227">DNA damage</keyword>
<protein>
    <recommendedName>
        <fullName evidence="7">Endonuclease V</fullName>
        <ecNumber evidence="7">3.1.21.7</ecNumber>
    </recommendedName>
    <alternativeName>
        <fullName evidence="7">Deoxyinosine 3'endonuclease</fullName>
    </alternativeName>
    <alternativeName>
        <fullName evidence="7">Deoxyribonuclease V</fullName>
        <shortName evidence="7">DNase V</shortName>
    </alternativeName>
</protein>
<comment type="subcellular location">
    <subcellularLocation>
        <location evidence="2 7">Cytoplasm</location>
    </subcellularLocation>
</comment>
<keyword evidence="7" id="KW-0234">DNA repair</keyword>
<name>A0A7D5I3R2_9EURY</name>
<keyword evidence="7" id="KW-0460">Magnesium</keyword>
<keyword evidence="5 7" id="KW-0255">Endonuclease</keyword>
<dbReference type="GO" id="GO:0003727">
    <property type="term" value="F:single-stranded RNA binding"/>
    <property type="evidence" value="ECO:0007669"/>
    <property type="project" value="TreeGrafter"/>
</dbReference>
<keyword evidence="6 7" id="KW-0378">Hydrolase</keyword>
<dbReference type="GO" id="GO:0043737">
    <property type="term" value="F:deoxyribonuclease V activity"/>
    <property type="evidence" value="ECO:0007669"/>
    <property type="project" value="UniProtKB-UniRule"/>
</dbReference>
<evidence type="ECO:0000256" key="6">
    <source>
        <dbReference type="ARBA" id="ARBA00022801"/>
    </source>
</evidence>
<keyword evidence="4 7" id="KW-0540">Nuclease</keyword>
<dbReference type="EC" id="3.1.21.7" evidence="7"/>
<keyword evidence="9" id="KW-1185">Reference proteome</keyword>
<evidence type="ECO:0000313" key="8">
    <source>
        <dbReference type="EMBL" id="QLC49043.1"/>
    </source>
</evidence>
<comment type="cofactor">
    <cofactor evidence="7">
        <name>Mg(2+)</name>
        <dbReference type="ChEBI" id="CHEBI:18420"/>
    </cofactor>
</comment>
<keyword evidence="7" id="KW-0479">Metal-binding</keyword>
<dbReference type="OrthoDB" id="7885at2157"/>
<dbReference type="PANTHER" id="PTHR28511">
    <property type="entry name" value="ENDONUCLEASE V"/>
    <property type="match status" value="1"/>
</dbReference>
<dbReference type="GeneID" id="55820318"/>
<dbReference type="GO" id="GO:0000287">
    <property type="term" value="F:magnesium ion binding"/>
    <property type="evidence" value="ECO:0007669"/>
    <property type="project" value="UniProtKB-UniRule"/>
</dbReference>
<dbReference type="Proteomes" id="UP000509594">
    <property type="component" value="Chromosome"/>
</dbReference>
<evidence type="ECO:0000256" key="1">
    <source>
        <dbReference type="ARBA" id="ARBA00001835"/>
    </source>
</evidence>
<proteinExistence type="inferred from homology"/>
<organism evidence="8 9">
    <name type="scientific">Methanolobus zinderi</name>
    <dbReference type="NCBI Taxonomy" id="536044"/>
    <lineage>
        <taxon>Archaea</taxon>
        <taxon>Methanobacteriati</taxon>
        <taxon>Methanobacteriota</taxon>
        <taxon>Stenosarchaea group</taxon>
        <taxon>Methanomicrobia</taxon>
        <taxon>Methanosarcinales</taxon>
        <taxon>Methanosarcinaceae</taxon>
        <taxon>Methanolobus</taxon>
    </lineage>
</organism>
<feature type="binding site" evidence="7">
    <location>
        <position position="47"/>
    </location>
    <ligand>
        <name>Mg(2+)</name>
        <dbReference type="ChEBI" id="CHEBI:18420"/>
    </ligand>
</feature>
<evidence type="ECO:0000256" key="3">
    <source>
        <dbReference type="ARBA" id="ARBA00022490"/>
    </source>
</evidence>
<dbReference type="InterPro" id="IPR007581">
    <property type="entry name" value="Endonuclease-V"/>
</dbReference>
<dbReference type="HAMAP" id="MF_00801">
    <property type="entry name" value="Endonuclease_5"/>
    <property type="match status" value="1"/>
</dbReference>
<sequence>MNKDRLREWFDPQKRSLKELREIQHEAVKKIKLEDGFDKIETVAGMDCSYLDNRIICAMIVLDYESMEVIEKRHVVREVGLPYIPTYLNFREGCGIVSAFLKASRLPDITIFDSCGINHPIRAGMAAYFGAVMDVPTIGVSKKILCGHAEMPTVPGEHHKLMEDGEQIGWVLKSNKRSNPIIIAPGNKASMDSSLEVVQHCLKGYKLPEPTRLAHNHAGEIREELKRKTENPE</sequence>
<evidence type="ECO:0000256" key="7">
    <source>
        <dbReference type="HAMAP-Rule" id="MF_00801"/>
    </source>
</evidence>
<accession>A0A7D5I3R2</accession>
<dbReference type="GO" id="GO:0016891">
    <property type="term" value="F:RNA endonuclease activity producing 5'-phosphomonoesters, hydrolytic mechanism"/>
    <property type="evidence" value="ECO:0007669"/>
    <property type="project" value="TreeGrafter"/>
</dbReference>
<dbReference type="CDD" id="cd06559">
    <property type="entry name" value="Endonuclease_V"/>
    <property type="match status" value="1"/>
</dbReference>